<protein>
    <submittedName>
        <fullName evidence="1">Uncharacterized protein</fullName>
    </submittedName>
</protein>
<dbReference type="EMBL" id="KC292028">
    <property type="protein sequence ID" value="AGM11823.1"/>
    <property type="molecule type" value="Genomic_DNA"/>
</dbReference>
<sequence>MNLRVCEDAREAHLVLRDVAGLPPGGEIHLKAEVVRLAERFGIETEGRTKPRLVWELVRGRAWSDDRSWQEAQEGARSYDYITAYEAERLAKALHERQQGQEVPA</sequence>
<dbReference type="RefSeq" id="YP_008058415.1">
    <property type="nucleotide sequence ID" value="NC_021319.1"/>
</dbReference>
<keyword evidence="2" id="KW-1185">Reference proteome</keyword>
<evidence type="ECO:0000313" key="1">
    <source>
        <dbReference type="EMBL" id="AGM11823.1"/>
    </source>
</evidence>
<gene>
    <name evidence="1" type="primary">53</name>
    <name evidence="1" type="ORF">HCTV2_53</name>
</gene>
<dbReference type="KEGG" id="vg:16193631"/>
<dbReference type="Proteomes" id="UP000204143">
    <property type="component" value="Segment"/>
</dbReference>
<reference evidence="1 2" key="1">
    <citation type="submission" date="2012-12" db="EMBL/GenBank/DDBJ databases">
        <authorList>
            <person name="Sencilo A."/>
            <person name="Jacobs-Sera D."/>
            <person name="Russell D.A."/>
            <person name="Ko C."/>
            <person name="Bowman C.A."/>
            <person name="Atanasova N."/>
            <person name="Osterlund E."/>
            <person name="Oksanen H.M."/>
            <person name="Bamford D.H."/>
            <person name="Hatfull G.F."/>
            <person name="Roine E."/>
            <person name="Hendrix R.W."/>
        </authorList>
    </citation>
    <scope>NUCLEOTIDE SEQUENCE [LARGE SCALE GENOMIC DNA]</scope>
</reference>
<proteinExistence type="predicted"/>
<dbReference type="GeneID" id="16193631"/>
<name>R4TNL5_9CAUD</name>
<organism evidence="1 2">
    <name type="scientific">Haloarcula californiae tailed virus 2</name>
    <dbReference type="NCBI Taxonomy" id="1273747"/>
    <lineage>
        <taxon>Viruses</taxon>
        <taxon>Duplodnaviria</taxon>
        <taxon>Heunggongvirae</taxon>
        <taxon>Uroviricota</taxon>
        <taxon>Caudoviricetes</taxon>
        <taxon>Saparoviridae</taxon>
        <taxon>Samsavirus</taxon>
        <taxon>Samsavirus crystalli</taxon>
        <taxon>Samsavirus HCTV2</taxon>
    </lineage>
</organism>
<evidence type="ECO:0000313" key="2">
    <source>
        <dbReference type="Proteomes" id="UP000204143"/>
    </source>
</evidence>
<accession>R4TNL5</accession>